<proteinExistence type="inferred from homology"/>
<keyword evidence="3" id="KW-0813">Transport</keyword>
<evidence type="ECO:0000256" key="6">
    <source>
        <dbReference type="ARBA" id="ARBA00022989"/>
    </source>
</evidence>
<feature type="transmembrane region" description="Helical" evidence="8">
    <location>
        <begin position="81"/>
        <end position="100"/>
    </location>
</feature>
<dbReference type="OrthoDB" id="9811975at2"/>
<evidence type="ECO:0000256" key="7">
    <source>
        <dbReference type="ARBA" id="ARBA00023136"/>
    </source>
</evidence>
<reference evidence="10" key="1">
    <citation type="submission" date="2015-08" db="EMBL/GenBank/DDBJ databases">
        <authorList>
            <person name="Varghese N."/>
        </authorList>
    </citation>
    <scope>NUCLEOTIDE SEQUENCE [LARGE SCALE GENOMIC DNA]</scope>
    <source>
        <strain evidence="10">DSM 23407</strain>
    </source>
</reference>
<keyword evidence="6 8" id="KW-1133">Transmembrane helix</keyword>
<feature type="transmembrane region" description="Helical" evidence="8">
    <location>
        <begin position="50"/>
        <end position="69"/>
    </location>
</feature>
<evidence type="ECO:0000313" key="9">
    <source>
        <dbReference type="EMBL" id="CUA99321.1"/>
    </source>
</evidence>
<dbReference type="AlphaFoldDB" id="A0A0K6I8A4"/>
<evidence type="ECO:0000256" key="2">
    <source>
        <dbReference type="ARBA" id="ARBA00007935"/>
    </source>
</evidence>
<keyword evidence="4" id="KW-1003">Cell membrane</keyword>
<dbReference type="CDD" id="cd06550">
    <property type="entry name" value="TM_ABC_iron-siderophores_like"/>
    <property type="match status" value="1"/>
</dbReference>
<sequence>MKFLLPASLLTLGLAIASLFTGASPVSFWSVVSGAADERALMLLAESRIPRTIALILAGAGMAVAGTLMQMLARNRFVEPSTAGTVESASLGMLLVLFFAPDLPVMAKMLVSGGFALAGTFLFIAILERIPLRSALMVPLVGLMLGGVISAVTAFLAYRFDLLQTLGAWTSGDFSAVLRGRYEVLWLSLVLTIAAYVAADRFTLAGLGEDFAVSLGLKYRQVLLLGLFIVAMVTAAVVVTAGVVPFVGLIVPNLVAMALGDRLRRTLPLIAVTGALLVLLCDLIGRTVNAPFEIPAGSVLGVVGSVFFLFLLLRRRSHAA</sequence>
<keyword evidence="7 8" id="KW-0472">Membrane</keyword>
<feature type="transmembrane region" description="Helical" evidence="8">
    <location>
        <begin position="294"/>
        <end position="313"/>
    </location>
</feature>
<dbReference type="Proteomes" id="UP000183900">
    <property type="component" value="Unassembled WGS sequence"/>
</dbReference>
<dbReference type="RefSeq" id="WP_055456646.1">
    <property type="nucleotide sequence ID" value="NZ_CYHE01000012.1"/>
</dbReference>
<accession>A0A0K6I8A4</accession>
<feature type="transmembrane region" description="Helical" evidence="8">
    <location>
        <begin position="106"/>
        <end position="126"/>
    </location>
</feature>
<dbReference type="SUPFAM" id="SSF81345">
    <property type="entry name" value="ABC transporter involved in vitamin B12 uptake, BtuC"/>
    <property type="match status" value="1"/>
</dbReference>
<evidence type="ECO:0000313" key="10">
    <source>
        <dbReference type="Proteomes" id="UP000183900"/>
    </source>
</evidence>
<dbReference type="GO" id="GO:0005886">
    <property type="term" value="C:plasma membrane"/>
    <property type="evidence" value="ECO:0007669"/>
    <property type="project" value="UniProtKB-SubCell"/>
</dbReference>
<feature type="transmembrane region" description="Helical" evidence="8">
    <location>
        <begin position="180"/>
        <end position="199"/>
    </location>
</feature>
<dbReference type="PANTHER" id="PTHR30472:SF27">
    <property type="entry name" value="PETROBACTIN IMPORT SYSTEM PERMEASE PROTEIN YCLN"/>
    <property type="match status" value="1"/>
</dbReference>
<comment type="similarity">
    <text evidence="2">Belongs to the binding-protein-dependent transport system permease family. FecCD subfamily.</text>
</comment>
<dbReference type="GO" id="GO:0033214">
    <property type="term" value="P:siderophore-iron import into cell"/>
    <property type="evidence" value="ECO:0007669"/>
    <property type="project" value="TreeGrafter"/>
</dbReference>
<feature type="transmembrane region" description="Helical" evidence="8">
    <location>
        <begin position="138"/>
        <end position="160"/>
    </location>
</feature>
<dbReference type="Pfam" id="PF01032">
    <property type="entry name" value="FecCD"/>
    <property type="match status" value="1"/>
</dbReference>
<evidence type="ECO:0000256" key="4">
    <source>
        <dbReference type="ARBA" id="ARBA00022475"/>
    </source>
</evidence>
<evidence type="ECO:0000256" key="1">
    <source>
        <dbReference type="ARBA" id="ARBA00004651"/>
    </source>
</evidence>
<feature type="transmembrane region" description="Helical" evidence="8">
    <location>
        <begin position="267"/>
        <end position="288"/>
    </location>
</feature>
<keyword evidence="5 8" id="KW-0812">Transmembrane</keyword>
<evidence type="ECO:0000256" key="8">
    <source>
        <dbReference type="SAM" id="Phobius"/>
    </source>
</evidence>
<comment type="subcellular location">
    <subcellularLocation>
        <location evidence="1">Cell membrane</location>
        <topology evidence="1">Multi-pass membrane protein</topology>
    </subcellularLocation>
</comment>
<keyword evidence="10" id="KW-1185">Reference proteome</keyword>
<dbReference type="GO" id="GO:0022857">
    <property type="term" value="F:transmembrane transporter activity"/>
    <property type="evidence" value="ECO:0007669"/>
    <property type="project" value="InterPro"/>
</dbReference>
<protein>
    <submittedName>
        <fullName evidence="9">ABC-type enterochelin transport system, permease component</fullName>
    </submittedName>
</protein>
<gene>
    <name evidence="9" type="ORF">Ga0061067_112112</name>
</gene>
<dbReference type="InterPro" id="IPR037294">
    <property type="entry name" value="ABC_BtuC-like"/>
</dbReference>
<dbReference type="PANTHER" id="PTHR30472">
    <property type="entry name" value="FERRIC ENTEROBACTIN TRANSPORT SYSTEM PERMEASE PROTEIN"/>
    <property type="match status" value="1"/>
</dbReference>
<name>A0A0K6I8A4_9HYPH</name>
<dbReference type="InterPro" id="IPR000522">
    <property type="entry name" value="ABC_transptr_permease_BtuC"/>
</dbReference>
<dbReference type="Gene3D" id="1.10.3470.10">
    <property type="entry name" value="ABC transporter involved in vitamin B12 uptake, BtuC"/>
    <property type="match status" value="1"/>
</dbReference>
<dbReference type="EMBL" id="CYHE01000012">
    <property type="protein sequence ID" value="CUA99321.1"/>
    <property type="molecule type" value="Genomic_DNA"/>
</dbReference>
<evidence type="ECO:0000256" key="5">
    <source>
        <dbReference type="ARBA" id="ARBA00022692"/>
    </source>
</evidence>
<organism evidence="9 10">
    <name type="scientific">Pannonibacter indicus</name>
    <dbReference type="NCBI Taxonomy" id="466044"/>
    <lineage>
        <taxon>Bacteria</taxon>
        <taxon>Pseudomonadati</taxon>
        <taxon>Pseudomonadota</taxon>
        <taxon>Alphaproteobacteria</taxon>
        <taxon>Hyphomicrobiales</taxon>
        <taxon>Stappiaceae</taxon>
        <taxon>Pannonibacter</taxon>
    </lineage>
</organism>
<feature type="transmembrane region" description="Helical" evidence="8">
    <location>
        <begin position="219"/>
        <end position="237"/>
    </location>
</feature>
<evidence type="ECO:0000256" key="3">
    <source>
        <dbReference type="ARBA" id="ARBA00022448"/>
    </source>
</evidence>